<dbReference type="EMBL" id="AEAH01002466">
    <property type="protein sequence ID" value="EGH34369.1"/>
    <property type="molecule type" value="Genomic_DNA"/>
</dbReference>
<protein>
    <submittedName>
        <fullName evidence="4">Long-chain-fatty-acid--CoA ligase</fullName>
    </submittedName>
</protein>
<dbReference type="Proteomes" id="UP000004471">
    <property type="component" value="Unassembled WGS sequence"/>
</dbReference>
<feature type="domain" description="AMP-dependent synthetase/ligase" evidence="3">
    <location>
        <begin position="6"/>
        <end position="105"/>
    </location>
</feature>
<feature type="non-terminal residue" evidence="4">
    <location>
        <position position="109"/>
    </location>
</feature>
<comment type="caution">
    <text evidence="4">The sequence shown here is derived from an EMBL/GenBank/DDBJ whole genome shotgun (WGS) entry which is preliminary data.</text>
</comment>
<dbReference type="InterPro" id="IPR020845">
    <property type="entry name" value="AMP-binding_CS"/>
</dbReference>
<dbReference type="InterPro" id="IPR000873">
    <property type="entry name" value="AMP-dep_synth/lig_dom"/>
</dbReference>
<dbReference type="GO" id="GO:0016405">
    <property type="term" value="F:CoA-ligase activity"/>
    <property type="evidence" value="ECO:0007669"/>
    <property type="project" value="TreeGrafter"/>
</dbReference>
<dbReference type="SUPFAM" id="SSF56801">
    <property type="entry name" value="Acetyl-CoA synthetase-like"/>
    <property type="match status" value="1"/>
</dbReference>
<dbReference type="Gene3D" id="3.40.50.980">
    <property type="match status" value="2"/>
</dbReference>
<feature type="non-terminal residue" evidence="4">
    <location>
        <position position="1"/>
    </location>
</feature>
<evidence type="ECO:0000313" key="4">
    <source>
        <dbReference type="EMBL" id="EGH34369.1"/>
    </source>
</evidence>
<gene>
    <name evidence="4" type="ORF">PSYJA_37699</name>
</gene>
<dbReference type="PANTHER" id="PTHR24096:SF149">
    <property type="entry name" value="AMP-BINDING DOMAIN-CONTAINING PROTEIN-RELATED"/>
    <property type="match status" value="1"/>
</dbReference>
<dbReference type="PROSITE" id="PS00455">
    <property type="entry name" value="AMP_BINDING"/>
    <property type="match status" value="1"/>
</dbReference>
<reference evidence="4 5" key="1">
    <citation type="journal article" date="2011" name="PLoS Pathog.">
        <title>Dynamic evolution of pathogenicity revealed by sequencing and comparative genomics of 19 Pseudomonas syringae isolates.</title>
        <authorList>
            <person name="Baltrus D.A."/>
            <person name="Nishimura M.T."/>
            <person name="Romanchuk A."/>
            <person name="Chang J.H."/>
            <person name="Mukhtar M.S."/>
            <person name="Cherkis K."/>
            <person name="Roach J."/>
            <person name="Grant S.R."/>
            <person name="Jones C.D."/>
            <person name="Dangl J.L."/>
        </authorList>
    </citation>
    <scope>NUCLEOTIDE SEQUENCE [LARGE SCALE GENOMIC DNA]</scope>
    <source>
        <strain evidence="5">M301072PT</strain>
    </source>
</reference>
<comment type="similarity">
    <text evidence="1">Belongs to the ATP-dependent AMP-binding enzyme family.</text>
</comment>
<evidence type="ECO:0000259" key="3">
    <source>
        <dbReference type="Pfam" id="PF00501"/>
    </source>
</evidence>
<evidence type="ECO:0000313" key="5">
    <source>
        <dbReference type="Proteomes" id="UP000004471"/>
    </source>
</evidence>
<proteinExistence type="inferred from homology"/>
<dbReference type="Pfam" id="PF00501">
    <property type="entry name" value="AMP-binding"/>
    <property type="match status" value="1"/>
</dbReference>
<organism evidence="4 5">
    <name type="scientific">Pseudomonas syringae pv. japonica str. M301072</name>
    <dbReference type="NCBI Taxonomy" id="629262"/>
    <lineage>
        <taxon>Bacteria</taxon>
        <taxon>Pseudomonadati</taxon>
        <taxon>Pseudomonadota</taxon>
        <taxon>Gammaproteobacteria</taxon>
        <taxon>Pseudomonadales</taxon>
        <taxon>Pseudomonadaceae</taxon>
        <taxon>Pseudomonas</taxon>
        <taxon>Pseudomonas syringae</taxon>
    </lineage>
</organism>
<evidence type="ECO:0000256" key="1">
    <source>
        <dbReference type="ARBA" id="ARBA00006432"/>
    </source>
</evidence>
<name>F3FVX7_PSESX</name>
<dbReference type="HOGENOM" id="CLU_2189592_0_0_6"/>
<accession>F3FVX7</accession>
<dbReference type="PANTHER" id="PTHR24096">
    <property type="entry name" value="LONG-CHAIN-FATTY-ACID--COA LIGASE"/>
    <property type="match status" value="1"/>
</dbReference>
<dbReference type="AlphaFoldDB" id="F3FVX7"/>
<keyword evidence="2 4" id="KW-0436">Ligase</keyword>
<evidence type="ECO:0000256" key="2">
    <source>
        <dbReference type="ARBA" id="ARBA00022598"/>
    </source>
</evidence>
<sequence length="109" mass="11880">GQPVTDVSPGSVDVAVLQYTGGTTGVAKGAMLTHRNLIANMLQCRALMASNLDEGCEIIITPLPLYHIYAFTFHCMAMMLLGNHNILISNPRDLPAMVKELSKWKFSGF</sequence>